<dbReference type="EMBL" id="CP058998">
    <property type="protein sequence ID" value="QLJ52626.1"/>
    <property type="molecule type" value="Genomic_DNA"/>
</dbReference>
<proteinExistence type="predicted"/>
<protein>
    <submittedName>
        <fullName evidence="3">Uncharacterized protein</fullName>
    </submittedName>
</protein>
<reference evidence="4" key="2">
    <citation type="submission" date="2020-07" db="EMBL/GenBank/DDBJ databases">
        <title>Metabolic diversity and evolutionary history of the archaeal phylum ###Micrarchaeota### uncovered from a freshwater lake metagenome.</title>
        <authorList>
            <person name="Kadnikov V.V."/>
            <person name="Savvichev A.S."/>
            <person name="Mardanov A.V."/>
            <person name="Beletsky A.V."/>
            <person name="Chupakov A.V."/>
            <person name="Kokryatskaya N.M."/>
            <person name="Pimenov N.V."/>
            <person name="Ravin N.V."/>
        </authorList>
    </citation>
    <scope>NUCLEOTIDE SEQUENCE [LARGE SCALE GENOMIC DNA]</scope>
</reference>
<dbReference type="EMBL" id="CP058998">
    <property type="protein sequence ID" value="QLJ52552.1"/>
    <property type="molecule type" value="Genomic_DNA"/>
</dbReference>
<dbReference type="Proteomes" id="UP000510821">
    <property type="component" value="Chromosome"/>
</dbReference>
<evidence type="ECO:0000313" key="2">
    <source>
        <dbReference type="EMBL" id="QLJ52589.1"/>
    </source>
</evidence>
<dbReference type="KEGG" id="flt:Sv326_0414"/>
<evidence type="ECO:0000313" key="3">
    <source>
        <dbReference type="EMBL" id="QLJ52626.1"/>
    </source>
</evidence>
<reference evidence="3" key="1">
    <citation type="journal article" date="2020" name="Appl. Environ. Microbiol.">
        <title>Metabolic Diversity and Evolutionary History of the Archaeal Phylum 'Candidatus Micrarchaeota' Uncovered from a Freshwater Lake Metagenome.</title>
        <authorList>
            <person name="Kadnikov V.V."/>
            <person name="Savvichev A.S."/>
            <person name="Mardanov A.V."/>
            <person name="Beletsky A.V."/>
            <person name="Chupakov A.V."/>
            <person name="Kokryatskaya N.M."/>
            <person name="Pimenov N.V."/>
            <person name="Ravin N.V."/>
        </authorList>
    </citation>
    <scope>NUCLEOTIDE SEQUENCE</scope>
    <source>
        <strain evidence="3">Sv326</strain>
    </source>
</reference>
<sequence>MPEKPVKTAEYNMGALDYERLGMFITTASQAVLILLNDIMIQEDPSRILFATGAVYTVYSELRRFAYENSDIRKRFDEEFEEVFQLALNEVNDNKAVIMGIRTMQRPESDICMVDCPWDLYKRIRDLYNKVLSLKHEFGFDVPTKEKRDLSKGFKEMEDLKWKSKDISTSS</sequence>
<dbReference type="EMBL" id="CP058998">
    <property type="protein sequence ID" value="QLJ52589.1"/>
    <property type="molecule type" value="Genomic_DNA"/>
</dbReference>
<evidence type="ECO:0000313" key="1">
    <source>
        <dbReference type="EMBL" id="QLJ52552.1"/>
    </source>
</evidence>
<dbReference type="KEGG" id="flt:Sv326_0451"/>
<name>A0A7D5XL87_FERL1</name>
<evidence type="ECO:0000313" key="4">
    <source>
        <dbReference type="Proteomes" id="UP000510821"/>
    </source>
</evidence>
<dbReference type="AlphaFoldDB" id="A0A7D5XL87"/>
<dbReference type="KEGG" id="flt:Sv326_0377"/>
<gene>
    <name evidence="1" type="ORF">Sv326_0377</name>
    <name evidence="2" type="ORF">Sv326_0414</name>
    <name evidence="3" type="ORF">Sv326_0451</name>
</gene>
<organism evidence="3 4">
    <name type="scientific">Fermentimicrarchaeum limneticum</name>
    <dbReference type="NCBI Taxonomy" id="2795018"/>
    <lineage>
        <taxon>Archaea</taxon>
        <taxon>Candidatus Micrarchaeota</taxon>
        <taxon>Candidatus Fermentimicrarchaeales</taxon>
        <taxon>Candidatus Fermentimicrarchaeaceae</taxon>
        <taxon>Candidatus Fermentimicrarchaeum</taxon>
    </lineage>
</organism>
<accession>A0A7D5XL87</accession>